<reference evidence="2 3" key="1">
    <citation type="submission" date="2018-06" db="EMBL/GenBank/DDBJ databases">
        <title>Isolation of heavy metals resistant Paenibacillus silvae NC2 from Gold-Copper mine in ZiJin, China.</title>
        <authorList>
            <person name="Xu J."/>
            <person name="Mazhar H.S."/>
            <person name="Rensing C."/>
        </authorList>
    </citation>
    <scope>NUCLEOTIDE SEQUENCE [LARGE SCALE GENOMIC DNA]</scope>
    <source>
        <strain evidence="2 3">NC2</strain>
    </source>
</reference>
<evidence type="ECO:0000259" key="1">
    <source>
        <dbReference type="Pfam" id="PF09643"/>
    </source>
</evidence>
<dbReference type="InterPro" id="IPR023385">
    <property type="entry name" value="YopX-like_C"/>
</dbReference>
<proteinExistence type="predicted"/>
<evidence type="ECO:0000313" key="2">
    <source>
        <dbReference type="EMBL" id="PZT52005.1"/>
    </source>
</evidence>
<gene>
    <name evidence="2" type="ORF">DN757_29715</name>
</gene>
<sequence length="133" mass="15125">MGWLPRKERISMSLYEFGARAWDIETKEMSYHFAEYGWLQVCIQSPEVVLMLKSGVPDSKGKDYYDGDIVKVNKLNFESSGPLPENLVVRLYGGMFQLFRGKEPLMGLHLGYIADGEVIGNIYENPELLDRAG</sequence>
<dbReference type="Gene3D" id="2.30.30.290">
    <property type="entry name" value="YopX-like domains"/>
    <property type="match status" value="1"/>
</dbReference>
<dbReference type="Pfam" id="PF09643">
    <property type="entry name" value="YopX"/>
    <property type="match status" value="1"/>
</dbReference>
<dbReference type="Proteomes" id="UP000249204">
    <property type="component" value="Unassembled WGS sequence"/>
</dbReference>
<dbReference type="AlphaFoldDB" id="A0A2W6N7W0"/>
<evidence type="ECO:0000313" key="3">
    <source>
        <dbReference type="Proteomes" id="UP000249204"/>
    </source>
</evidence>
<dbReference type="SUPFAM" id="SSF159006">
    <property type="entry name" value="YopX-like"/>
    <property type="match status" value="1"/>
</dbReference>
<dbReference type="EMBL" id="QKWW01000143">
    <property type="protein sequence ID" value="PZT52005.1"/>
    <property type="molecule type" value="Genomic_DNA"/>
</dbReference>
<accession>A0A2W6N7W0</accession>
<protein>
    <recommendedName>
        <fullName evidence="1">YopX protein domain-containing protein</fullName>
    </recommendedName>
</protein>
<feature type="domain" description="YopX protein" evidence="1">
    <location>
        <begin position="47"/>
        <end position="130"/>
    </location>
</feature>
<comment type="caution">
    <text evidence="2">The sequence shown here is derived from an EMBL/GenBank/DDBJ whole genome shotgun (WGS) entry which is preliminary data.</text>
</comment>
<dbReference type="InterPro" id="IPR019096">
    <property type="entry name" value="YopX_protein"/>
</dbReference>
<organism evidence="2 3">
    <name type="scientific">Paenibacillus silvae</name>
    <dbReference type="NCBI Taxonomy" id="1325358"/>
    <lineage>
        <taxon>Bacteria</taxon>
        <taxon>Bacillati</taxon>
        <taxon>Bacillota</taxon>
        <taxon>Bacilli</taxon>
        <taxon>Bacillales</taxon>
        <taxon>Paenibacillaceae</taxon>
        <taxon>Paenibacillus</taxon>
    </lineage>
</organism>
<name>A0A2W6N7W0_9BACL</name>